<dbReference type="GO" id="GO:0005829">
    <property type="term" value="C:cytosol"/>
    <property type="evidence" value="ECO:0007669"/>
    <property type="project" value="TreeGrafter"/>
</dbReference>
<comment type="cofactor">
    <cofactor evidence="2">
        <name>Zn(2+)</name>
        <dbReference type="ChEBI" id="CHEBI:29105"/>
    </cofactor>
</comment>
<keyword evidence="4" id="KW-0479">Metal-binding</keyword>
<evidence type="ECO:0000256" key="6">
    <source>
        <dbReference type="ARBA" id="ARBA00022833"/>
    </source>
</evidence>
<dbReference type="AlphaFoldDB" id="A0A2I1MBF8"/>
<dbReference type="EMBL" id="PKGS01000001">
    <property type="protein sequence ID" value="PKZ17464.1"/>
    <property type="molecule type" value="Genomic_DNA"/>
</dbReference>
<evidence type="ECO:0000256" key="12">
    <source>
        <dbReference type="ARBA" id="ARBA00061423"/>
    </source>
</evidence>
<comment type="similarity">
    <text evidence="12">Belongs to the peptidase M20C family.</text>
</comment>
<dbReference type="GO" id="GO:0046872">
    <property type="term" value="F:metal ion binding"/>
    <property type="evidence" value="ECO:0007669"/>
    <property type="project" value="UniProtKB-KW"/>
</dbReference>
<dbReference type="Pfam" id="PF01546">
    <property type="entry name" value="Peptidase_M20"/>
    <property type="match status" value="1"/>
</dbReference>
<accession>A0A2I1MBF8</accession>
<comment type="cofactor">
    <cofactor evidence="1">
        <name>Co(2+)</name>
        <dbReference type="ChEBI" id="CHEBI:48828"/>
    </cofactor>
</comment>
<evidence type="ECO:0000256" key="16">
    <source>
        <dbReference type="ARBA" id="ARBA00077688"/>
    </source>
</evidence>
<dbReference type="PANTHER" id="PTHR43501">
    <property type="entry name" value="CYTOSOL NON-SPECIFIC DIPEPTIDASE"/>
    <property type="match status" value="1"/>
</dbReference>
<dbReference type="PRINTS" id="PR00934">
    <property type="entry name" value="XHISDIPTASE"/>
</dbReference>
<organism evidence="19 20">
    <name type="scientific">Anaerococcus octavius</name>
    <dbReference type="NCBI Taxonomy" id="54007"/>
    <lineage>
        <taxon>Bacteria</taxon>
        <taxon>Bacillati</taxon>
        <taxon>Bacillota</taxon>
        <taxon>Tissierellia</taxon>
        <taxon>Tissierellales</taxon>
        <taxon>Peptoniphilaceae</taxon>
        <taxon>Anaerococcus</taxon>
    </lineage>
</organism>
<feature type="domain" description="Peptidase M20 dimerisation" evidence="18">
    <location>
        <begin position="205"/>
        <end position="284"/>
    </location>
</feature>
<dbReference type="GO" id="GO:0070573">
    <property type="term" value="F:metallodipeptidase activity"/>
    <property type="evidence" value="ECO:0007669"/>
    <property type="project" value="TreeGrafter"/>
</dbReference>
<dbReference type="Pfam" id="PF07687">
    <property type="entry name" value="M20_dimer"/>
    <property type="match status" value="1"/>
</dbReference>
<evidence type="ECO:0000313" key="19">
    <source>
        <dbReference type="EMBL" id="PKZ17464.1"/>
    </source>
</evidence>
<protein>
    <recommendedName>
        <fullName evidence="13">Cytosol non-specific dipeptidase</fullName>
        <ecNumber evidence="10">3.4.13.18</ecNumber>
    </recommendedName>
    <alternativeName>
        <fullName evidence="16">Aminoacyl-histidine dipeptidase</fullName>
    </alternativeName>
    <alternativeName>
        <fullName evidence="15">Beta-alanyl-histidine dipeptidase</fullName>
    </alternativeName>
    <alternativeName>
        <fullName evidence="14">Carnosinase</fullName>
    </alternativeName>
    <alternativeName>
        <fullName evidence="11">Peptidase D</fullName>
    </alternativeName>
    <alternativeName>
        <fullName evidence="17">Xaa-His dipeptidase</fullName>
    </alternativeName>
</protein>
<dbReference type="EC" id="3.4.13.18" evidence="10"/>
<evidence type="ECO:0000256" key="2">
    <source>
        <dbReference type="ARBA" id="ARBA00001947"/>
    </source>
</evidence>
<evidence type="ECO:0000313" key="20">
    <source>
        <dbReference type="Proteomes" id="UP000234335"/>
    </source>
</evidence>
<evidence type="ECO:0000256" key="10">
    <source>
        <dbReference type="ARBA" id="ARBA00038976"/>
    </source>
</evidence>
<dbReference type="PIRSF" id="PIRSF016599">
    <property type="entry name" value="Xaa-His_dipept"/>
    <property type="match status" value="1"/>
</dbReference>
<comment type="caution">
    <text evidence="19">The sequence shown here is derived from an EMBL/GenBank/DDBJ whole genome shotgun (WGS) entry which is preliminary data.</text>
</comment>
<evidence type="ECO:0000256" key="8">
    <source>
        <dbReference type="ARBA" id="ARBA00023285"/>
    </source>
</evidence>
<dbReference type="PANTHER" id="PTHR43501:SF1">
    <property type="entry name" value="CYTOSOL NON-SPECIFIC DIPEPTIDASE"/>
    <property type="match status" value="1"/>
</dbReference>
<dbReference type="InterPro" id="IPR002933">
    <property type="entry name" value="Peptidase_M20"/>
</dbReference>
<dbReference type="FunFam" id="3.40.630.10:FF:000015">
    <property type="entry name" value="Aminoacyl-histidine dipeptidase PepD"/>
    <property type="match status" value="1"/>
</dbReference>
<evidence type="ECO:0000256" key="3">
    <source>
        <dbReference type="ARBA" id="ARBA00022670"/>
    </source>
</evidence>
<dbReference type="InterPro" id="IPR001160">
    <property type="entry name" value="Peptidase_M20C"/>
</dbReference>
<dbReference type="InterPro" id="IPR011650">
    <property type="entry name" value="Peptidase_M20_dimer"/>
</dbReference>
<dbReference type="GO" id="GO:0006508">
    <property type="term" value="P:proteolysis"/>
    <property type="evidence" value="ECO:0007669"/>
    <property type="project" value="UniProtKB-KW"/>
</dbReference>
<evidence type="ECO:0000256" key="11">
    <source>
        <dbReference type="ARBA" id="ARBA00044252"/>
    </source>
</evidence>
<keyword evidence="20" id="KW-1185">Reference proteome</keyword>
<dbReference type="RefSeq" id="WP_101539624.1">
    <property type="nucleotide sequence ID" value="NZ_PKGS01000001.1"/>
</dbReference>
<dbReference type="FunFam" id="3.40.630.10:FF:000018">
    <property type="entry name" value="Aminoacyl-histidine dipeptidase PepD"/>
    <property type="match status" value="1"/>
</dbReference>
<dbReference type="Proteomes" id="UP000234335">
    <property type="component" value="Unassembled WGS sequence"/>
</dbReference>
<keyword evidence="8" id="KW-0170">Cobalt</keyword>
<evidence type="ECO:0000256" key="5">
    <source>
        <dbReference type="ARBA" id="ARBA00022801"/>
    </source>
</evidence>
<evidence type="ECO:0000256" key="4">
    <source>
        <dbReference type="ARBA" id="ARBA00022723"/>
    </source>
</evidence>
<evidence type="ECO:0000256" key="1">
    <source>
        <dbReference type="ARBA" id="ARBA00001941"/>
    </source>
</evidence>
<keyword evidence="6" id="KW-0862">Zinc</keyword>
<comment type="catalytic activity">
    <reaction evidence="9">
        <text>Hydrolysis of dipeptides, preferentially hydrophobic dipeptides including prolyl amino acids.</text>
        <dbReference type="EC" id="3.4.13.18"/>
    </reaction>
</comment>
<proteinExistence type="inferred from homology"/>
<dbReference type="NCBIfam" id="TIGR01893">
    <property type="entry name" value="aa-his-dipept"/>
    <property type="match status" value="1"/>
</dbReference>
<evidence type="ECO:0000256" key="17">
    <source>
        <dbReference type="ARBA" id="ARBA00078074"/>
    </source>
</evidence>
<dbReference type="Gene3D" id="3.40.630.10">
    <property type="entry name" value="Zn peptidases"/>
    <property type="match status" value="2"/>
</dbReference>
<keyword evidence="7" id="KW-0482">Metalloprotease</keyword>
<evidence type="ECO:0000256" key="9">
    <source>
        <dbReference type="ARBA" id="ARBA00036421"/>
    </source>
</evidence>
<evidence type="ECO:0000259" key="18">
    <source>
        <dbReference type="Pfam" id="PF07687"/>
    </source>
</evidence>
<name>A0A2I1MBF8_9FIRM</name>
<sequence length="470" mass="51519">MEIKDLKPELVWKFFSELSEIPRGSGDEKAVSDYLVNFAKERNLDVRQDEALNVIFKKDATAGYEDKETVALQGHMDMVCVKEDDSDHDFSKDPIKLLIDGDWVTADGTTLGADDGMGVALILAIFDDEKVEHGPLEAIITTGEETSMVGANALDASDINAKYLVNIDTEDDGILTVGCAGGCDLEISFKKEKEASQGEFLKLDLRGFEGGHSGMEIDKGRLNSIKTLGRLLVDIEGLQIAELNGGVKRNAIAATSQAVFAVANKDKAKEIIEQRIADILNESKDTDPNGQIKLEDASFDGEVLTAELSKNIANTLYTIPDGLVKKYNGEIITSSNIGVLEEDDNEVKFSCMARSQIDSAKFNRAAIVEKIARQFGADCKQLNSYTGWQREETKLIDIANDIWKEQTGSEMTIETTHGGLECGLFKGIMPDVEMLSFGPTILGAHSPSEKVSIESVEKNYKFLIELLKRI</sequence>
<dbReference type="SUPFAM" id="SSF53187">
    <property type="entry name" value="Zn-dependent exopeptidases"/>
    <property type="match status" value="1"/>
</dbReference>
<evidence type="ECO:0000256" key="14">
    <source>
        <dbReference type="ARBA" id="ARBA00075285"/>
    </source>
</evidence>
<evidence type="ECO:0000256" key="15">
    <source>
        <dbReference type="ARBA" id="ARBA00076004"/>
    </source>
</evidence>
<reference evidence="19 20" key="1">
    <citation type="submission" date="2017-12" db="EMBL/GenBank/DDBJ databases">
        <title>Phylogenetic diversity of female urinary microbiome.</title>
        <authorList>
            <person name="Thomas-White K."/>
            <person name="Wolfe A.J."/>
        </authorList>
    </citation>
    <scope>NUCLEOTIDE SEQUENCE [LARGE SCALE GENOMIC DNA]</scope>
    <source>
        <strain evidence="19 20">UMB0119</strain>
    </source>
</reference>
<evidence type="ECO:0000256" key="7">
    <source>
        <dbReference type="ARBA" id="ARBA00023049"/>
    </source>
</evidence>
<gene>
    <name evidence="19" type="ORF">CYJ34_01780</name>
</gene>
<keyword evidence="5" id="KW-0378">Hydrolase</keyword>
<keyword evidence="3" id="KW-0645">Protease</keyword>
<evidence type="ECO:0000256" key="13">
    <source>
        <dbReference type="ARBA" id="ARBA00071271"/>
    </source>
</evidence>